<accession>A0ABD3EUY8</accession>
<sequence>MGGVPTYIGASAEIKLTLGPRVVYIVDVWVANFRKGVDVLIGISFMFAAGLRIRLSSGSTVDLRTRNLLYAARSWPVVVRVVNISDKNTWVNQFSDVARIVEYGFFSRHDRFVRPGSAAYRDWEVLILENTASPETKKRLKLEADLEDLIPQPPCADHPVYPWPTKILQRPRFDNARVQFVKSPPAPRVKRVRFALDVSMQTEDLPGKM</sequence>
<proteinExistence type="predicted"/>
<dbReference type="AlphaFoldDB" id="A0ABD3EUY8"/>
<gene>
    <name evidence="1" type="ORF">V7S43_016657</name>
</gene>
<organism evidence="1 2">
    <name type="scientific">Phytophthora oleae</name>
    <dbReference type="NCBI Taxonomy" id="2107226"/>
    <lineage>
        <taxon>Eukaryota</taxon>
        <taxon>Sar</taxon>
        <taxon>Stramenopiles</taxon>
        <taxon>Oomycota</taxon>
        <taxon>Peronosporomycetes</taxon>
        <taxon>Peronosporales</taxon>
        <taxon>Peronosporaceae</taxon>
        <taxon>Phytophthora</taxon>
    </lineage>
</organism>
<evidence type="ECO:0000313" key="1">
    <source>
        <dbReference type="EMBL" id="KAL3658268.1"/>
    </source>
</evidence>
<dbReference type="Proteomes" id="UP001632037">
    <property type="component" value="Unassembled WGS sequence"/>
</dbReference>
<dbReference type="EMBL" id="JBIMZQ010000055">
    <property type="protein sequence ID" value="KAL3658268.1"/>
    <property type="molecule type" value="Genomic_DNA"/>
</dbReference>
<evidence type="ECO:0008006" key="3">
    <source>
        <dbReference type="Google" id="ProtNLM"/>
    </source>
</evidence>
<reference evidence="1 2" key="1">
    <citation type="submission" date="2024-09" db="EMBL/GenBank/DDBJ databases">
        <title>Genome sequencing and assembly of Phytophthora oleae, isolate VK10A, causative agent of rot of olive drupes.</title>
        <authorList>
            <person name="Conti Taguali S."/>
            <person name="Riolo M."/>
            <person name="La Spada F."/>
            <person name="Cacciola S.O."/>
            <person name="Dionisio G."/>
        </authorList>
    </citation>
    <scope>NUCLEOTIDE SEQUENCE [LARGE SCALE GENOMIC DNA]</scope>
    <source>
        <strain evidence="1 2">VK10A</strain>
    </source>
</reference>
<keyword evidence="2" id="KW-1185">Reference proteome</keyword>
<protein>
    <recommendedName>
        <fullName evidence="3">Aspartic protease</fullName>
    </recommendedName>
</protein>
<comment type="caution">
    <text evidence="1">The sequence shown here is derived from an EMBL/GenBank/DDBJ whole genome shotgun (WGS) entry which is preliminary data.</text>
</comment>
<evidence type="ECO:0000313" key="2">
    <source>
        <dbReference type="Proteomes" id="UP001632037"/>
    </source>
</evidence>
<name>A0ABD3EUY8_9STRA</name>